<feature type="non-terminal residue" evidence="1">
    <location>
        <position position="1"/>
    </location>
</feature>
<organism evidence="1 2">
    <name type="scientific">Parasponia andersonii</name>
    <name type="common">Sponia andersonii</name>
    <dbReference type="NCBI Taxonomy" id="3476"/>
    <lineage>
        <taxon>Eukaryota</taxon>
        <taxon>Viridiplantae</taxon>
        <taxon>Streptophyta</taxon>
        <taxon>Embryophyta</taxon>
        <taxon>Tracheophyta</taxon>
        <taxon>Spermatophyta</taxon>
        <taxon>Magnoliopsida</taxon>
        <taxon>eudicotyledons</taxon>
        <taxon>Gunneridae</taxon>
        <taxon>Pentapetalae</taxon>
        <taxon>rosids</taxon>
        <taxon>fabids</taxon>
        <taxon>Rosales</taxon>
        <taxon>Cannabaceae</taxon>
        <taxon>Parasponia</taxon>
    </lineage>
</organism>
<keyword evidence="2" id="KW-1185">Reference proteome</keyword>
<reference evidence="2" key="1">
    <citation type="submission" date="2016-06" db="EMBL/GenBank/DDBJ databases">
        <title>Parallel loss of symbiosis genes in relatives of nitrogen-fixing non-legume Parasponia.</title>
        <authorList>
            <person name="Van Velzen R."/>
            <person name="Holmer R."/>
            <person name="Bu F."/>
            <person name="Rutten L."/>
            <person name="Van Zeijl A."/>
            <person name="Liu W."/>
            <person name="Santuari L."/>
            <person name="Cao Q."/>
            <person name="Sharma T."/>
            <person name="Shen D."/>
            <person name="Roswanjaya Y."/>
            <person name="Wardhani T."/>
            <person name="Kalhor M.S."/>
            <person name="Jansen J."/>
            <person name="Van den Hoogen J."/>
            <person name="Gungor B."/>
            <person name="Hartog M."/>
            <person name="Hontelez J."/>
            <person name="Verver J."/>
            <person name="Yang W.-C."/>
            <person name="Schijlen E."/>
            <person name="Repin R."/>
            <person name="Schilthuizen M."/>
            <person name="Schranz E."/>
            <person name="Heidstra R."/>
            <person name="Miyata K."/>
            <person name="Fedorova E."/>
            <person name="Kohlen W."/>
            <person name="Bisseling T."/>
            <person name="Smit S."/>
            <person name="Geurts R."/>
        </authorList>
    </citation>
    <scope>NUCLEOTIDE SEQUENCE [LARGE SCALE GENOMIC DNA]</scope>
    <source>
        <strain evidence="2">cv. WU1-14</strain>
    </source>
</reference>
<dbReference type="Proteomes" id="UP000237105">
    <property type="component" value="Unassembled WGS sequence"/>
</dbReference>
<evidence type="ECO:0000313" key="1">
    <source>
        <dbReference type="EMBL" id="PON80343.1"/>
    </source>
</evidence>
<comment type="caution">
    <text evidence="1">The sequence shown here is derived from an EMBL/GenBank/DDBJ whole genome shotgun (WGS) entry which is preliminary data.</text>
</comment>
<name>A0A2P5E474_PARAD</name>
<evidence type="ECO:0000313" key="2">
    <source>
        <dbReference type="Proteomes" id="UP000237105"/>
    </source>
</evidence>
<proteinExistence type="predicted"/>
<protein>
    <submittedName>
        <fullName evidence="1">Uncharacterized protein</fullName>
    </submittedName>
</protein>
<accession>A0A2P5E474</accession>
<dbReference type="EMBL" id="JXTB01000002">
    <property type="protein sequence ID" value="PON80343.1"/>
    <property type="molecule type" value="Genomic_DNA"/>
</dbReference>
<dbReference type="AlphaFoldDB" id="A0A2P5E474"/>
<sequence>VSGTGAEVVVFRPKGFNKFKPMHAYHIVVYIRDFFEVNDM</sequence>
<gene>
    <name evidence="1" type="ORF">PanWU01x14_007930</name>
</gene>